<evidence type="ECO:0000313" key="2">
    <source>
        <dbReference type="EMBL" id="QDU65932.1"/>
    </source>
</evidence>
<evidence type="ECO:0000256" key="1">
    <source>
        <dbReference type="SAM" id="MobiDB-lite"/>
    </source>
</evidence>
<dbReference type="Proteomes" id="UP000316921">
    <property type="component" value="Chromosome"/>
</dbReference>
<dbReference type="RefSeq" id="WP_145063021.1">
    <property type="nucleotide sequence ID" value="NZ_CP036287.1"/>
</dbReference>
<dbReference type="KEGG" id="pbap:Pla133_09980"/>
<dbReference type="EMBL" id="CP036287">
    <property type="protein sequence ID" value="QDU65932.1"/>
    <property type="molecule type" value="Genomic_DNA"/>
</dbReference>
<sequence length="427" mass="46034">MTPAHTDPPTQVEPSPPTAPEAGADLERRVTEVGLALRASLDALLDSLGGATRRPQALADRLGVDKVLTSRLLKALDARDPIAVVHYAPGPAPLARVLAGARREGAATLALAAAEAAIADFERLIKVEVGDRGYLDSILSAWLPEARRENELRSKQTAWRAMSQLRGVSADVDFTTVLLHPNDDGEHIDVIWLIGMLGLRRLRPGARARFATRRNVGGSGGDRRPRTLDGDPVDAAQVQSLRLDQFCHAPPAPLDVVTAGEVVHYSLGGRAFGPESAVDLVFAEANFAELPRTVPTGSGRRGYVFAECTTPSRVLSFDVLVHADLYPDQAPRLDIYDTAGEGVASPNSPERDADRLDLAEQVEELGQGLDRVRARDIPDYAGLLRHVFARTGWDAAQFRGYRVRVDYPVYGSQVTLSFAAPEGDAAK</sequence>
<evidence type="ECO:0000313" key="3">
    <source>
        <dbReference type="Proteomes" id="UP000316921"/>
    </source>
</evidence>
<accession>A0A518BG19</accession>
<protein>
    <submittedName>
        <fullName evidence="2">Uncharacterized protein</fullName>
    </submittedName>
</protein>
<reference evidence="2 3" key="1">
    <citation type="submission" date="2019-02" db="EMBL/GenBank/DDBJ databases">
        <title>Deep-cultivation of Planctomycetes and their phenomic and genomic characterization uncovers novel biology.</title>
        <authorList>
            <person name="Wiegand S."/>
            <person name="Jogler M."/>
            <person name="Boedeker C."/>
            <person name="Pinto D."/>
            <person name="Vollmers J."/>
            <person name="Rivas-Marin E."/>
            <person name="Kohn T."/>
            <person name="Peeters S.H."/>
            <person name="Heuer A."/>
            <person name="Rast P."/>
            <person name="Oberbeckmann S."/>
            <person name="Bunk B."/>
            <person name="Jeske O."/>
            <person name="Meyerdierks A."/>
            <person name="Storesund J.E."/>
            <person name="Kallscheuer N."/>
            <person name="Luecker S."/>
            <person name="Lage O.M."/>
            <person name="Pohl T."/>
            <person name="Merkel B.J."/>
            <person name="Hornburger P."/>
            <person name="Mueller R.-W."/>
            <person name="Bruemmer F."/>
            <person name="Labrenz M."/>
            <person name="Spormann A.M."/>
            <person name="Op den Camp H."/>
            <person name="Overmann J."/>
            <person name="Amann R."/>
            <person name="Jetten M.S.M."/>
            <person name="Mascher T."/>
            <person name="Medema M.H."/>
            <person name="Devos D.P."/>
            <person name="Kaster A.-K."/>
            <person name="Ovreas L."/>
            <person name="Rohde M."/>
            <person name="Galperin M.Y."/>
            <person name="Jogler C."/>
        </authorList>
    </citation>
    <scope>NUCLEOTIDE SEQUENCE [LARGE SCALE GENOMIC DNA]</scope>
    <source>
        <strain evidence="2 3">Pla133</strain>
    </source>
</reference>
<gene>
    <name evidence="2" type="ORF">Pla133_09980</name>
</gene>
<organism evidence="2 3">
    <name type="scientific">Engelhardtia mirabilis</name>
    <dbReference type="NCBI Taxonomy" id="2528011"/>
    <lineage>
        <taxon>Bacteria</taxon>
        <taxon>Pseudomonadati</taxon>
        <taxon>Planctomycetota</taxon>
        <taxon>Planctomycetia</taxon>
        <taxon>Planctomycetia incertae sedis</taxon>
        <taxon>Engelhardtia</taxon>
    </lineage>
</organism>
<name>A0A518BG19_9BACT</name>
<proteinExistence type="predicted"/>
<feature type="region of interest" description="Disordered" evidence="1">
    <location>
        <begin position="1"/>
        <end position="22"/>
    </location>
</feature>
<keyword evidence="3" id="KW-1185">Reference proteome</keyword>
<dbReference type="AlphaFoldDB" id="A0A518BG19"/>